<reference evidence="1 2" key="1">
    <citation type="journal article" date="2021" name="Elife">
        <title>Chloroplast acquisition without the gene transfer in kleptoplastic sea slugs, Plakobranchus ocellatus.</title>
        <authorList>
            <person name="Maeda T."/>
            <person name="Takahashi S."/>
            <person name="Yoshida T."/>
            <person name="Shimamura S."/>
            <person name="Takaki Y."/>
            <person name="Nagai Y."/>
            <person name="Toyoda A."/>
            <person name="Suzuki Y."/>
            <person name="Arimoto A."/>
            <person name="Ishii H."/>
            <person name="Satoh N."/>
            <person name="Nishiyama T."/>
            <person name="Hasebe M."/>
            <person name="Maruyama T."/>
            <person name="Minagawa J."/>
            <person name="Obokata J."/>
            <person name="Shigenobu S."/>
        </authorList>
    </citation>
    <scope>NUCLEOTIDE SEQUENCE [LARGE SCALE GENOMIC DNA]</scope>
</reference>
<accession>A0AAV4GYS5</accession>
<sequence length="203" mass="21924">MDKSLTQAAFESRAPTGRGEVLYSTISDISGHIFGTIVAHQLAGSYNLVPTDLTPDYPSSSRLFKTFIYNAARMQDATEWSINSPLSLIKTQCRDNPCFYRSTPAFLATGGVYLGLLGEAGEKFSPVSPQRFSALRFNQSDKRLTVNVNVNKREAVTVWFLIFNVSGSSRFVSATCNNNQSGPGAITATAYVTSTGSYGCSAA</sequence>
<evidence type="ECO:0000313" key="2">
    <source>
        <dbReference type="Proteomes" id="UP000762676"/>
    </source>
</evidence>
<evidence type="ECO:0000313" key="1">
    <source>
        <dbReference type="EMBL" id="GFR90877.1"/>
    </source>
</evidence>
<dbReference type="AlphaFoldDB" id="A0AAV4GYS5"/>
<dbReference type="EMBL" id="BMAT01012375">
    <property type="protein sequence ID" value="GFR90877.1"/>
    <property type="molecule type" value="Genomic_DNA"/>
</dbReference>
<keyword evidence="2" id="KW-1185">Reference proteome</keyword>
<gene>
    <name evidence="1" type="ORF">ElyMa_006161000</name>
</gene>
<comment type="caution">
    <text evidence="1">The sequence shown here is derived from an EMBL/GenBank/DDBJ whole genome shotgun (WGS) entry which is preliminary data.</text>
</comment>
<proteinExistence type="predicted"/>
<name>A0AAV4GYS5_9GAST</name>
<dbReference type="Proteomes" id="UP000762676">
    <property type="component" value="Unassembled WGS sequence"/>
</dbReference>
<protein>
    <submittedName>
        <fullName evidence="1">Uncharacterized protein</fullName>
    </submittedName>
</protein>
<organism evidence="1 2">
    <name type="scientific">Elysia marginata</name>
    <dbReference type="NCBI Taxonomy" id="1093978"/>
    <lineage>
        <taxon>Eukaryota</taxon>
        <taxon>Metazoa</taxon>
        <taxon>Spiralia</taxon>
        <taxon>Lophotrochozoa</taxon>
        <taxon>Mollusca</taxon>
        <taxon>Gastropoda</taxon>
        <taxon>Heterobranchia</taxon>
        <taxon>Euthyneura</taxon>
        <taxon>Panpulmonata</taxon>
        <taxon>Sacoglossa</taxon>
        <taxon>Placobranchoidea</taxon>
        <taxon>Plakobranchidae</taxon>
        <taxon>Elysia</taxon>
    </lineage>
</organism>